<dbReference type="InterPro" id="IPR023187">
    <property type="entry name" value="Tscrpt_reg_MarR-type_CS"/>
</dbReference>
<proteinExistence type="predicted"/>
<keyword evidence="2 5" id="KW-0238">DNA-binding</keyword>
<evidence type="ECO:0000313" key="5">
    <source>
        <dbReference type="EMBL" id="MDR6867134.1"/>
    </source>
</evidence>
<dbReference type="PANTHER" id="PTHR39515:SF2">
    <property type="entry name" value="HTH-TYPE TRANSCRIPTIONAL REGULATOR RV0880"/>
    <property type="match status" value="1"/>
</dbReference>
<protein>
    <submittedName>
        <fullName evidence="5">DNA-binding MarR family transcriptional regulator</fullName>
    </submittedName>
</protein>
<evidence type="ECO:0000256" key="2">
    <source>
        <dbReference type="ARBA" id="ARBA00023125"/>
    </source>
</evidence>
<dbReference type="InterPro" id="IPR000835">
    <property type="entry name" value="HTH_MarR-typ"/>
</dbReference>
<dbReference type="InterPro" id="IPR052526">
    <property type="entry name" value="HTH-type_Bedaq_tolerance"/>
</dbReference>
<dbReference type="Pfam" id="PF01047">
    <property type="entry name" value="MarR"/>
    <property type="match status" value="1"/>
</dbReference>
<evidence type="ECO:0000259" key="4">
    <source>
        <dbReference type="PROSITE" id="PS50995"/>
    </source>
</evidence>
<evidence type="ECO:0000256" key="3">
    <source>
        <dbReference type="ARBA" id="ARBA00023163"/>
    </source>
</evidence>
<dbReference type="GO" id="GO:0003677">
    <property type="term" value="F:DNA binding"/>
    <property type="evidence" value="ECO:0007669"/>
    <property type="project" value="UniProtKB-KW"/>
</dbReference>
<dbReference type="PROSITE" id="PS01117">
    <property type="entry name" value="HTH_MARR_1"/>
    <property type="match status" value="1"/>
</dbReference>
<dbReference type="InterPro" id="IPR036390">
    <property type="entry name" value="WH_DNA-bd_sf"/>
</dbReference>
<keyword evidence="6" id="KW-1185">Reference proteome</keyword>
<gene>
    <name evidence="5" type="ORF">J2Y69_001733</name>
</gene>
<name>A0ABU1SBZ4_9MICO</name>
<dbReference type="SMART" id="SM00347">
    <property type="entry name" value="HTH_MARR"/>
    <property type="match status" value="1"/>
</dbReference>
<dbReference type="EMBL" id="JAVDUM010000006">
    <property type="protein sequence ID" value="MDR6867134.1"/>
    <property type="molecule type" value="Genomic_DNA"/>
</dbReference>
<evidence type="ECO:0000256" key="1">
    <source>
        <dbReference type="ARBA" id="ARBA00023015"/>
    </source>
</evidence>
<dbReference type="Proteomes" id="UP001259347">
    <property type="component" value="Unassembled WGS sequence"/>
</dbReference>
<dbReference type="PROSITE" id="PS50995">
    <property type="entry name" value="HTH_MARR_2"/>
    <property type="match status" value="1"/>
</dbReference>
<dbReference type="Gene3D" id="1.10.10.10">
    <property type="entry name" value="Winged helix-like DNA-binding domain superfamily/Winged helix DNA-binding domain"/>
    <property type="match status" value="1"/>
</dbReference>
<accession>A0ABU1SBZ4</accession>
<dbReference type="RefSeq" id="WP_310019631.1">
    <property type="nucleotide sequence ID" value="NZ_JAVDUM010000006.1"/>
</dbReference>
<organism evidence="5 6">
    <name type="scientific">Microbacterium resistens</name>
    <dbReference type="NCBI Taxonomy" id="156977"/>
    <lineage>
        <taxon>Bacteria</taxon>
        <taxon>Bacillati</taxon>
        <taxon>Actinomycetota</taxon>
        <taxon>Actinomycetes</taxon>
        <taxon>Micrococcales</taxon>
        <taxon>Microbacteriaceae</taxon>
        <taxon>Microbacterium</taxon>
    </lineage>
</organism>
<keyword evidence="1" id="KW-0805">Transcription regulation</keyword>
<reference evidence="5 6" key="1">
    <citation type="submission" date="2023-07" db="EMBL/GenBank/DDBJ databases">
        <title>Sorghum-associated microbial communities from plants grown in Nebraska, USA.</title>
        <authorList>
            <person name="Schachtman D."/>
        </authorList>
    </citation>
    <scope>NUCLEOTIDE SEQUENCE [LARGE SCALE GENOMIC DNA]</scope>
    <source>
        <strain evidence="5 6">2980</strain>
    </source>
</reference>
<sequence>MTAPEDPLSRTATDLRFAAFRLARRLRSVRAVDAMSDAQLAVLAALRMHGRHSITALAVRERVTAPSMSAMVSGLEEQGYVTRIPDPDDRRRVHVEITEVGAEIVVETIRRRDELLAGKLVEAGLTEHDLAVLREASALMRRVAEQ</sequence>
<dbReference type="PANTHER" id="PTHR39515">
    <property type="entry name" value="CONSERVED PROTEIN"/>
    <property type="match status" value="1"/>
</dbReference>
<dbReference type="InterPro" id="IPR036388">
    <property type="entry name" value="WH-like_DNA-bd_sf"/>
</dbReference>
<comment type="caution">
    <text evidence="5">The sequence shown here is derived from an EMBL/GenBank/DDBJ whole genome shotgun (WGS) entry which is preliminary data.</text>
</comment>
<evidence type="ECO:0000313" key="6">
    <source>
        <dbReference type="Proteomes" id="UP001259347"/>
    </source>
</evidence>
<feature type="domain" description="HTH marR-type" evidence="4">
    <location>
        <begin position="12"/>
        <end position="145"/>
    </location>
</feature>
<dbReference type="SUPFAM" id="SSF46785">
    <property type="entry name" value="Winged helix' DNA-binding domain"/>
    <property type="match status" value="1"/>
</dbReference>
<keyword evidence="3" id="KW-0804">Transcription</keyword>